<gene>
    <name evidence="15" type="ORF">SAMN02745216_02191</name>
</gene>
<keyword evidence="9" id="KW-0012">Acyltransferase</keyword>
<evidence type="ECO:0000256" key="11">
    <source>
        <dbReference type="RuleBase" id="RU362132"/>
    </source>
</evidence>
<dbReference type="InterPro" id="IPR029035">
    <property type="entry name" value="DHS-like_NAD/FAD-binding_dom"/>
</dbReference>
<evidence type="ECO:0000313" key="16">
    <source>
        <dbReference type="Proteomes" id="UP000183994"/>
    </source>
</evidence>
<dbReference type="Gene3D" id="3.40.50.1220">
    <property type="entry name" value="TPP-binding domain"/>
    <property type="match status" value="1"/>
</dbReference>
<evidence type="ECO:0000256" key="2">
    <source>
        <dbReference type="ARBA" id="ARBA00001964"/>
    </source>
</evidence>
<dbReference type="InterPro" id="IPR011766">
    <property type="entry name" value="TPP_enzyme_TPP-bd"/>
</dbReference>
<dbReference type="Gene3D" id="3.40.50.970">
    <property type="match status" value="2"/>
</dbReference>
<keyword evidence="6" id="KW-0479">Metal-binding</keyword>
<evidence type="ECO:0000256" key="9">
    <source>
        <dbReference type="ARBA" id="ARBA00023315"/>
    </source>
</evidence>
<evidence type="ECO:0000256" key="7">
    <source>
        <dbReference type="ARBA" id="ARBA00022842"/>
    </source>
</evidence>
<dbReference type="PROSITE" id="PS00187">
    <property type="entry name" value="TPP_ENZYMES"/>
    <property type="match status" value="1"/>
</dbReference>
<dbReference type="SUPFAM" id="SSF52467">
    <property type="entry name" value="DHS-like NAD/FAD-binding domain"/>
    <property type="match status" value="1"/>
</dbReference>
<protein>
    <recommendedName>
        <fullName evidence="4 10">Sulfoacetaldehyde acetyltransferase</fullName>
        <ecNumber evidence="4 10">2.3.3.15</ecNumber>
    </recommendedName>
</protein>
<dbReference type="GO" id="GO:0005948">
    <property type="term" value="C:acetolactate synthase complex"/>
    <property type="evidence" value="ECO:0007669"/>
    <property type="project" value="TreeGrafter"/>
</dbReference>
<keyword evidence="16" id="KW-1185">Reference proteome</keyword>
<organism evidence="15 16">
    <name type="scientific">Desulfatibacillum alkenivorans DSM 16219</name>
    <dbReference type="NCBI Taxonomy" id="1121393"/>
    <lineage>
        <taxon>Bacteria</taxon>
        <taxon>Pseudomonadati</taxon>
        <taxon>Thermodesulfobacteriota</taxon>
        <taxon>Desulfobacteria</taxon>
        <taxon>Desulfobacterales</taxon>
        <taxon>Desulfatibacillaceae</taxon>
        <taxon>Desulfatibacillum</taxon>
    </lineage>
</organism>
<evidence type="ECO:0000256" key="8">
    <source>
        <dbReference type="ARBA" id="ARBA00023052"/>
    </source>
</evidence>
<dbReference type="GO" id="GO:0050660">
    <property type="term" value="F:flavin adenine dinucleotide binding"/>
    <property type="evidence" value="ECO:0007669"/>
    <property type="project" value="TreeGrafter"/>
</dbReference>
<dbReference type="SUPFAM" id="SSF52518">
    <property type="entry name" value="Thiamin diphosphate-binding fold (THDP-binding)"/>
    <property type="match status" value="2"/>
</dbReference>
<dbReference type="GO" id="GO:0009099">
    <property type="term" value="P:L-valine biosynthetic process"/>
    <property type="evidence" value="ECO:0007669"/>
    <property type="project" value="TreeGrafter"/>
</dbReference>
<dbReference type="InterPro" id="IPR012000">
    <property type="entry name" value="Thiamin_PyroP_enz_cen_dom"/>
</dbReference>
<dbReference type="Pfam" id="PF00205">
    <property type="entry name" value="TPP_enzyme_M"/>
    <property type="match status" value="1"/>
</dbReference>
<dbReference type="PANTHER" id="PTHR18968:SF13">
    <property type="entry name" value="ACETOLACTATE SYNTHASE CATALYTIC SUBUNIT, MITOCHONDRIAL"/>
    <property type="match status" value="1"/>
</dbReference>
<dbReference type="RefSeq" id="WP_073475674.1">
    <property type="nucleotide sequence ID" value="NZ_FQZU01000011.1"/>
</dbReference>
<dbReference type="Pfam" id="PF02776">
    <property type="entry name" value="TPP_enzyme_N"/>
    <property type="match status" value="1"/>
</dbReference>
<feature type="domain" description="Thiamine pyrophosphate enzyme TPP-binding" evidence="13">
    <location>
        <begin position="393"/>
        <end position="541"/>
    </location>
</feature>
<keyword evidence="7" id="KW-0460">Magnesium</keyword>
<accession>A0A1M6LUQ4</accession>
<dbReference type="GO" id="GO:0019529">
    <property type="term" value="P:taurine catabolic process"/>
    <property type="evidence" value="ECO:0007669"/>
    <property type="project" value="UniProtKB-UniRule"/>
</dbReference>
<dbReference type="InterPro" id="IPR000399">
    <property type="entry name" value="TPP-bd_CS"/>
</dbReference>
<evidence type="ECO:0000256" key="6">
    <source>
        <dbReference type="ARBA" id="ARBA00022723"/>
    </source>
</evidence>
<sequence>MAKVKMTPSEALVETLVAEGVENIFGIVGSAYMDALDLFPTAGIRFISVAHEQAACHAADGLARVTGKPQACIAQNGPGAANFVSAMTAAYWAHSPVVAITPEAGTLGIGTGGFQELDQMPMFHEQTVYQVRVNAAQRMAELSRRAFYMAKTYNGPTQLNIPRDLFYGVCEDEIYTTPDITYGSGPRQSLEEAAKLLAEAKYPVILAGGGVSQADAIAELKALAEYLTAPVVNSYLHNDTFPSAHKLSVGPIGYCGSKAAMRTIAKADVVLALGSRLGPFGTLPQYDMTYWPENAKIIQVDVNPAVLGLSKRVELAVLADCREFAKEVFTLVKAAKPGLEEDKARLEDVAKEKKIWDDELEKWSSSTNKLMHPRRFLWELSRAVPEGSIVATDIGNNSSMCNSYFKFNGARQHISALSWGNCGFAYGAAMGAKLGCPDKAVFAFQGDGAYGISGIAEVMTAVRENIPIIAIVANNYEWGAEKKNQIDYYDNRFIGANLRTNPNYAQLAEDMGGKGYRVENYDEVGDVVKDAVASEKPCVIEGVIQGGEEVLAEPFRRDALKKAYRMLPKYEHLNVK</sequence>
<reference evidence="16" key="1">
    <citation type="submission" date="2016-11" db="EMBL/GenBank/DDBJ databases">
        <authorList>
            <person name="Varghese N."/>
            <person name="Submissions S."/>
        </authorList>
    </citation>
    <scope>NUCLEOTIDE SEQUENCE [LARGE SCALE GENOMIC DNA]</scope>
    <source>
        <strain evidence="16">DSM 16219</strain>
    </source>
</reference>
<dbReference type="InterPro" id="IPR045229">
    <property type="entry name" value="TPP_enz"/>
</dbReference>
<dbReference type="Proteomes" id="UP000183994">
    <property type="component" value="Unassembled WGS sequence"/>
</dbReference>
<dbReference type="InterPro" id="IPR017820">
    <property type="entry name" value="Sulphoacetald_Actrfrase"/>
</dbReference>
<evidence type="ECO:0000313" key="15">
    <source>
        <dbReference type="EMBL" id="SHJ74899.1"/>
    </source>
</evidence>
<evidence type="ECO:0000259" key="12">
    <source>
        <dbReference type="Pfam" id="PF00205"/>
    </source>
</evidence>
<evidence type="ECO:0000256" key="5">
    <source>
        <dbReference type="ARBA" id="ARBA00022679"/>
    </source>
</evidence>
<dbReference type="NCBIfam" id="NF005713">
    <property type="entry name" value="PRK07525.1"/>
    <property type="match status" value="1"/>
</dbReference>
<keyword evidence="8 11" id="KW-0786">Thiamine pyrophosphate</keyword>
<feature type="domain" description="Thiamine pyrophosphate enzyme N-terminal TPP-binding" evidence="14">
    <location>
        <begin position="6"/>
        <end position="122"/>
    </location>
</feature>
<evidence type="ECO:0000256" key="3">
    <source>
        <dbReference type="ARBA" id="ARBA00007812"/>
    </source>
</evidence>
<comment type="cofactor">
    <cofactor evidence="2">
        <name>thiamine diphosphate</name>
        <dbReference type="ChEBI" id="CHEBI:58937"/>
    </cofactor>
</comment>
<dbReference type="GO" id="GO:0009097">
    <property type="term" value="P:isoleucine biosynthetic process"/>
    <property type="evidence" value="ECO:0007669"/>
    <property type="project" value="TreeGrafter"/>
</dbReference>
<evidence type="ECO:0000256" key="10">
    <source>
        <dbReference type="NCBIfam" id="TIGR03457"/>
    </source>
</evidence>
<dbReference type="Pfam" id="PF02775">
    <property type="entry name" value="TPP_enzyme_C"/>
    <property type="match status" value="1"/>
</dbReference>
<evidence type="ECO:0000256" key="1">
    <source>
        <dbReference type="ARBA" id="ARBA00001946"/>
    </source>
</evidence>
<dbReference type="OrthoDB" id="4494979at2"/>
<dbReference type="EMBL" id="FQZU01000011">
    <property type="protein sequence ID" value="SHJ74899.1"/>
    <property type="molecule type" value="Genomic_DNA"/>
</dbReference>
<dbReference type="AlphaFoldDB" id="A0A1M6LUQ4"/>
<dbReference type="CDD" id="cd07035">
    <property type="entry name" value="TPP_PYR_POX_like"/>
    <property type="match status" value="1"/>
</dbReference>
<evidence type="ECO:0000259" key="13">
    <source>
        <dbReference type="Pfam" id="PF02775"/>
    </source>
</evidence>
<dbReference type="InterPro" id="IPR012001">
    <property type="entry name" value="Thiamin_PyroP_enz_TPP-bd_dom"/>
</dbReference>
<dbReference type="STRING" id="1121393.SAMN02745216_02191"/>
<dbReference type="GO" id="GO:0030976">
    <property type="term" value="F:thiamine pyrophosphate binding"/>
    <property type="evidence" value="ECO:0007669"/>
    <property type="project" value="InterPro"/>
</dbReference>
<proteinExistence type="inferred from homology"/>
<comment type="cofactor">
    <cofactor evidence="1">
        <name>Mg(2+)</name>
        <dbReference type="ChEBI" id="CHEBI:18420"/>
    </cofactor>
</comment>
<dbReference type="GO" id="GO:0000287">
    <property type="term" value="F:magnesium ion binding"/>
    <property type="evidence" value="ECO:0007669"/>
    <property type="project" value="InterPro"/>
</dbReference>
<name>A0A1M6LUQ4_9BACT</name>
<keyword evidence="5 15" id="KW-0808">Transferase</keyword>
<dbReference type="NCBIfam" id="TIGR03457">
    <property type="entry name" value="sulphoacet_xsc"/>
    <property type="match status" value="1"/>
</dbReference>
<dbReference type="EC" id="2.3.3.15" evidence="4 10"/>
<dbReference type="GO" id="GO:0003984">
    <property type="term" value="F:acetolactate synthase activity"/>
    <property type="evidence" value="ECO:0007669"/>
    <property type="project" value="TreeGrafter"/>
</dbReference>
<evidence type="ECO:0000256" key="4">
    <source>
        <dbReference type="ARBA" id="ARBA00012971"/>
    </source>
</evidence>
<comment type="similarity">
    <text evidence="3 11">Belongs to the TPP enzyme family.</text>
</comment>
<feature type="domain" description="Thiamine pyrophosphate enzyme central" evidence="12">
    <location>
        <begin position="190"/>
        <end position="327"/>
    </location>
</feature>
<dbReference type="InterPro" id="IPR029061">
    <property type="entry name" value="THDP-binding"/>
</dbReference>
<dbReference type="PANTHER" id="PTHR18968">
    <property type="entry name" value="THIAMINE PYROPHOSPHATE ENZYMES"/>
    <property type="match status" value="1"/>
</dbReference>
<evidence type="ECO:0000259" key="14">
    <source>
        <dbReference type="Pfam" id="PF02776"/>
    </source>
</evidence>
<dbReference type="GO" id="GO:0050487">
    <property type="term" value="F:sulfoacetaldehyde acetyltransferase activity"/>
    <property type="evidence" value="ECO:0007669"/>
    <property type="project" value="UniProtKB-UniRule"/>
</dbReference>